<dbReference type="OrthoDB" id="10416816at2759"/>
<name>A0A0D0VJM4_CRYGA</name>
<evidence type="ECO:0000313" key="1">
    <source>
        <dbReference type="EMBL" id="KIR46699.1"/>
    </source>
</evidence>
<accession>A0A0D0VJM4</accession>
<reference evidence="1" key="1">
    <citation type="submission" date="2015-01" db="EMBL/GenBank/DDBJ databases">
        <title>The Genome Sequence of Cryptococcus gattii CA1280.</title>
        <authorList>
            <consortium name="The Broad Institute Genomics Platform"/>
            <person name="Cuomo C."/>
            <person name="Litvintseva A."/>
            <person name="Chen Y."/>
            <person name="Heitman J."/>
            <person name="Sun S."/>
            <person name="Springer D."/>
            <person name="Dromer F."/>
            <person name="Young S."/>
            <person name="Zeng Q."/>
            <person name="Gargeya S."/>
            <person name="Abouelleil A."/>
            <person name="Alvarado L."/>
            <person name="Chapman S.B."/>
            <person name="Gainer-Dewar J."/>
            <person name="Goldberg J."/>
            <person name="Griggs A."/>
            <person name="Gujja S."/>
            <person name="Hansen M."/>
            <person name="Howarth C."/>
            <person name="Imamovic A."/>
            <person name="Larimer J."/>
            <person name="Murphy C."/>
            <person name="Naylor J."/>
            <person name="Pearson M."/>
            <person name="Priest M."/>
            <person name="Roberts A."/>
            <person name="Saif S."/>
            <person name="Shea T."/>
            <person name="Sykes S."/>
            <person name="Wortman J."/>
            <person name="Nusbaum C."/>
            <person name="Birren B."/>
        </authorList>
    </citation>
    <scope>NUCLEOTIDE SEQUENCE [LARGE SCALE GENOMIC DNA]</scope>
    <source>
        <strain evidence="1">CA1280</strain>
    </source>
</reference>
<organism evidence="1">
    <name type="scientific">Cryptococcus bacillisporus CA1280</name>
    <dbReference type="NCBI Taxonomy" id="1296109"/>
    <lineage>
        <taxon>Eukaryota</taxon>
        <taxon>Fungi</taxon>
        <taxon>Dikarya</taxon>
        <taxon>Basidiomycota</taxon>
        <taxon>Agaricomycotina</taxon>
        <taxon>Tremellomycetes</taxon>
        <taxon>Tremellales</taxon>
        <taxon>Cryptococcaceae</taxon>
        <taxon>Cryptococcus</taxon>
        <taxon>Cryptococcus gattii species complex</taxon>
    </lineage>
</organism>
<dbReference type="AlphaFoldDB" id="A0A0D0VJM4"/>
<protein>
    <submittedName>
        <fullName evidence="1">Uncharacterized protein</fullName>
    </submittedName>
</protein>
<dbReference type="EMBL" id="KN847983">
    <property type="protein sequence ID" value="KIR46699.1"/>
    <property type="molecule type" value="Genomic_DNA"/>
</dbReference>
<proteinExistence type="predicted"/>
<dbReference type="HOGENOM" id="CLU_3050255_0_0_1"/>
<gene>
    <name evidence="1" type="ORF">I312_04188</name>
</gene>
<sequence>MYIQSIMVLCRHPEDCTGYIFGYRLLSNNLPFAIKPMAITIQETPRRSLIVMCT</sequence>